<feature type="binding site" evidence="7">
    <location>
        <position position="136"/>
    </location>
    <ligand>
        <name>Zn(2+)</name>
        <dbReference type="ChEBI" id="CHEBI:29105"/>
    </ligand>
</feature>
<dbReference type="GO" id="GO:0000976">
    <property type="term" value="F:transcription cis-regulatory region binding"/>
    <property type="evidence" value="ECO:0007669"/>
    <property type="project" value="TreeGrafter"/>
</dbReference>
<name>A0A857DDB5_9FIRM</name>
<dbReference type="GO" id="GO:1900376">
    <property type="term" value="P:regulation of secondary metabolite biosynthetic process"/>
    <property type="evidence" value="ECO:0007669"/>
    <property type="project" value="TreeGrafter"/>
</dbReference>
<dbReference type="GO" id="GO:0003700">
    <property type="term" value="F:DNA-binding transcription factor activity"/>
    <property type="evidence" value="ECO:0007669"/>
    <property type="project" value="InterPro"/>
</dbReference>
<keyword evidence="8" id="KW-0408">Iron</keyword>
<proteinExistence type="inferred from homology"/>
<organism evidence="9 10">
    <name type="scientific">Dehalobacter restrictus</name>
    <dbReference type="NCBI Taxonomy" id="55583"/>
    <lineage>
        <taxon>Bacteria</taxon>
        <taxon>Bacillati</taxon>
        <taxon>Bacillota</taxon>
        <taxon>Clostridia</taxon>
        <taxon>Eubacteriales</taxon>
        <taxon>Desulfitobacteriaceae</taxon>
        <taxon>Dehalobacter</taxon>
    </lineage>
</organism>
<dbReference type="PANTHER" id="PTHR33202:SF7">
    <property type="entry name" value="FERRIC UPTAKE REGULATION PROTEIN"/>
    <property type="match status" value="1"/>
</dbReference>
<evidence type="ECO:0000256" key="4">
    <source>
        <dbReference type="ARBA" id="ARBA00023015"/>
    </source>
</evidence>
<dbReference type="GO" id="GO:0045892">
    <property type="term" value="P:negative regulation of DNA-templated transcription"/>
    <property type="evidence" value="ECO:0007669"/>
    <property type="project" value="TreeGrafter"/>
</dbReference>
<dbReference type="Pfam" id="PF01475">
    <property type="entry name" value="FUR"/>
    <property type="match status" value="1"/>
</dbReference>
<feature type="binding site" evidence="7">
    <location>
        <position position="139"/>
    </location>
    <ligand>
        <name>Zn(2+)</name>
        <dbReference type="ChEBI" id="CHEBI:29105"/>
    </ligand>
</feature>
<keyword evidence="4" id="KW-0805">Transcription regulation</keyword>
<feature type="binding site" evidence="7">
    <location>
        <position position="96"/>
    </location>
    <ligand>
        <name>Zn(2+)</name>
        <dbReference type="ChEBI" id="CHEBI:29105"/>
    </ligand>
</feature>
<keyword evidence="7" id="KW-0479">Metal-binding</keyword>
<evidence type="ECO:0000256" key="7">
    <source>
        <dbReference type="PIRSR" id="PIRSR602481-1"/>
    </source>
</evidence>
<evidence type="ECO:0000256" key="3">
    <source>
        <dbReference type="ARBA" id="ARBA00022833"/>
    </source>
</evidence>
<evidence type="ECO:0000313" key="9">
    <source>
        <dbReference type="EMBL" id="QGZ99223.1"/>
    </source>
</evidence>
<feature type="binding site" evidence="7">
    <location>
        <position position="99"/>
    </location>
    <ligand>
        <name>Zn(2+)</name>
        <dbReference type="ChEBI" id="CHEBI:29105"/>
    </ligand>
</feature>
<evidence type="ECO:0000256" key="5">
    <source>
        <dbReference type="ARBA" id="ARBA00023125"/>
    </source>
</evidence>
<accession>A0A857DDB5</accession>
<keyword evidence="6" id="KW-0804">Transcription</keyword>
<keyword evidence="2" id="KW-0678">Repressor</keyword>
<keyword evidence="3 7" id="KW-0862">Zinc</keyword>
<dbReference type="Gene3D" id="1.10.10.10">
    <property type="entry name" value="Winged helix-like DNA-binding domain superfamily/Winged helix DNA-binding domain"/>
    <property type="match status" value="1"/>
</dbReference>
<dbReference type="Gene3D" id="3.30.1490.190">
    <property type="match status" value="1"/>
</dbReference>
<protein>
    <submittedName>
        <fullName evidence="9">Transcriptional repressor</fullName>
    </submittedName>
</protein>
<dbReference type="InterPro" id="IPR002481">
    <property type="entry name" value="FUR"/>
</dbReference>
<comment type="cofactor">
    <cofactor evidence="7">
        <name>Zn(2+)</name>
        <dbReference type="ChEBI" id="CHEBI:29105"/>
    </cofactor>
    <text evidence="7">Binds 1 zinc ion per subunit.</text>
</comment>
<keyword evidence="5" id="KW-0238">DNA-binding</keyword>
<sequence>MTKNTEFGDDLKRSGLKNTKQRTAILEILEQNDQPMAAEQVFLELKNKDMPVNLSTVYRTLETLTDINLATKLDIAGEHRTLFEYNQKVHGHHLVCLQCKKILKIHRCPLESYEETLERETYFKISGHKLVVYGLCLQCQKDIE</sequence>
<dbReference type="Proteomes" id="UP000430508">
    <property type="component" value="Chromosome"/>
</dbReference>
<reference evidence="9 10" key="1">
    <citation type="submission" date="2019-12" db="EMBL/GenBank/DDBJ databases">
        <title>Sequence classification of anaerobic respiratory reductive dehalogenases: First we see many, then we see few.</title>
        <authorList>
            <person name="Molenda O."/>
            <person name="Puentes Jacome L.A."/>
            <person name="Cao X."/>
            <person name="Nesbo C.L."/>
            <person name="Tang S."/>
            <person name="Morson N."/>
            <person name="Patron J."/>
            <person name="Lomheim L."/>
            <person name="Wishart D.S."/>
            <person name="Edwards E.A."/>
        </authorList>
    </citation>
    <scope>NUCLEOTIDE SEQUENCE [LARGE SCALE GENOMIC DNA]</scope>
    <source>
        <strain evidence="9 10">12DCA</strain>
    </source>
</reference>
<evidence type="ECO:0000313" key="10">
    <source>
        <dbReference type="Proteomes" id="UP000430508"/>
    </source>
</evidence>
<dbReference type="PANTHER" id="PTHR33202">
    <property type="entry name" value="ZINC UPTAKE REGULATION PROTEIN"/>
    <property type="match status" value="1"/>
</dbReference>
<dbReference type="GO" id="GO:0008270">
    <property type="term" value="F:zinc ion binding"/>
    <property type="evidence" value="ECO:0007669"/>
    <property type="project" value="TreeGrafter"/>
</dbReference>
<evidence type="ECO:0000256" key="1">
    <source>
        <dbReference type="ARBA" id="ARBA00007957"/>
    </source>
</evidence>
<feature type="binding site" evidence="8">
    <location>
        <position position="128"/>
    </location>
    <ligand>
        <name>Fe cation</name>
        <dbReference type="ChEBI" id="CHEBI:24875"/>
    </ligand>
</feature>
<gene>
    <name evidence="9" type="ORF">GQ588_00340</name>
</gene>
<evidence type="ECO:0000256" key="2">
    <source>
        <dbReference type="ARBA" id="ARBA00022491"/>
    </source>
</evidence>
<dbReference type="SUPFAM" id="SSF46785">
    <property type="entry name" value="Winged helix' DNA-binding domain"/>
    <property type="match status" value="1"/>
</dbReference>
<evidence type="ECO:0000256" key="6">
    <source>
        <dbReference type="ARBA" id="ARBA00023163"/>
    </source>
</evidence>
<comment type="similarity">
    <text evidence="1">Belongs to the Fur family.</text>
</comment>
<evidence type="ECO:0000256" key="8">
    <source>
        <dbReference type="PIRSR" id="PIRSR602481-2"/>
    </source>
</evidence>
<dbReference type="CDD" id="cd07153">
    <property type="entry name" value="Fur_like"/>
    <property type="match status" value="1"/>
</dbReference>
<dbReference type="InterPro" id="IPR036388">
    <property type="entry name" value="WH-like_DNA-bd_sf"/>
</dbReference>
<dbReference type="EMBL" id="CP046996">
    <property type="protein sequence ID" value="QGZ99223.1"/>
    <property type="molecule type" value="Genomic_DNA"/>
</dbReference>
<dbReference type="RefSeq" id="WP_158208052.1">
    <property type="nucleotide sequence ID" value="NZ_CP046996.1"/>
</dbReference>
<dbReference type="AlphaFoldDB" id="A0A857DDB5"/>
<dbReference type="InterPro" id="IPR036390">
    <property type="entry name" value="WH_DNA-bd_sf"/>
</dbReference>
<feature type="binding site" evidence="8">
    <location>
        <position position="90"/>
    </location>
    <ligand>
        <name>Fe cation</name>
        <dbReference type="ChEBI" id="CHEBI:24875"/>
    </ligand>
</feature>
<comment type="cofactor">
    <cofactor evidence="8">
        <name>Mn(2+)</name>
        <dbReference type="ChEBI" id="CHEBI:29035"/>
    </cofactor>
    <cofactor evidence="8">
        <name>Fe(2+)</name>
        <dbReference type="ChEBI" id="CHEBI:29033"/>
    </cofactor>
    <text evidence="8">Binds 1 Mn(2+) or Fe(2+) ion per subunit.</text>
</comment>
<feature type="binding site" evidence="8">
    <location>
        <position position="111"/>
    </location>
    <ligand>
        <name>Fe cation</name>
        <dbReference type="ChEBI" id="CHEBI:24875"/>
    </ligand>
</feature>
<dbReference type="InterPro" id="IPR043135">
    <property type="entry name" value="Fur_C"/>
</dbReference>